<dbReference type="PATRIC" id="fig|1415168.3.peg.2113"/>
<dbReference type="RefSeq" id="WP_011835209.1">
    <property type="nucleotide sequence ID" value="NZ_AZSI01000105.1"/>
</dbReference>
<evidence type="ECO:0000256" key="6">
    <source>
        <dbReference type="ARBA" id="ARBA00016919"/>
    </source>
</evidence>
<protein>
    <recommendedName>
        <fullName evidence="6">Dihydropteroate synthase</fullName>
        <ecNumber evidence="5">2.5.1.15</ecNumber>
    </recommendedName>
    <alternativeName>
        <fullName evidence="11">Dihydropteroate pyrophosphorylase</fullName>
    </alternativeName>
</protein>
<evidence type="ECO:0000256" key="8">
    <source>
        <dbReference type="ARBA" id="ARBA00022723"/>
    </source>
</evidence>
<keyword evidence="9" id="KW-0460">Magnesium</keyword>
<keyword evidence="10" id="KW-0289">Folate biosynthesis</keyword>
<dbReference type="SUPFAM" id="SSF51717">
    <property type="entry name" value="Dihydropteroate synthetase-like"/>
    <property type="match status" value="1"/>
</dbReference>
<dbReference type="GO" id="GO:0005829">
    <property type="term" value="C:cytosol"/>
    <property type="evidence" value="ECO:0007669"/>
    <property type="project" value="TreeGrafter"/>
</dbReference>
<dbReference type="NCBIfam" id="TIGR01496">
    <property type="entry name" value="DHPS"/>
    <property type="match status" value="1"/>
</dbReference>
<organism evidence="13 14">
    <name type="scientific">Lactococcus cremoris subsp. cremoris GE214</name>
    <dbReference type="NCBI Taxonomy" id="1415168"/>
    <lineage>
        <taxon>Bacteria</taxon>
        <taxon>Bacillati</taxon>
        <taxon>Bacillota</taxon>
        <taxon>Bacilli</taxon>
        <taxon>Lactobacillales</taxon>
        <taxon>Streptococcaceae</taxon>
        <taxon>Lactococcus</taxon>
        <taxon>Lactococcus cremoris subsp. cremoris</taxon>
    </lineage>
</organism>
<dbReference type="GO" id="GO:0004156">
    <property type="term" value="F:dihydropteroate synthase activity"/>
    <property type="evidence" value="ECO:0007669"/>
    <property type="project" value="UniProtKB-EC"/>
</dbReference>
<comment type="similarity">
    <text evidence="4">Belongs to the DHPS family.</text>
</comment>
<evidence type="ECO:0000256" key="10">
    <source>
        <dbReference type="ARBA" id="ARBA00022909"/>
    </source>
</evidence>
<dbReference type="UniPathway" id="UPA00077">
    <property type="reaction ID" value="UER00156"/>
</dbReference>
<dbReference type="Pfam" id="PF00809">
    <property type="entry name" value="Pterin_bind"/>
    <property type="match status" value="1"/>
</dbReference>
<gene>
    <name evidence="13" type="ORF">U725_02035</name>
</gene>
<evidence type="ECO:0000256" key="4">
    <source>
        <dbReference type="ARBA" id="ARBA00009503"/>
    </source>
</evidence>
<dbReference type="InterPro" id="IPR000489">
    <property type="entry name" value="Pterin-binding_dom"/>
</dbReference>
<evidence type="ECO:0000256" key="5">
    <source>
        <dbReference type="ARBA" id="ARBA00012458"/>
    </source>
</evidence>
<evidence type="ECO:0000313" key="13">
    <source>
        <dbReference type="EMBL" id="KEY61920.1"/>
    </source>
</evidence>
<dbReference type="Gene3D" id="3.20.20.20">
    <property type="entry name" value="Dihydropteroate synthase-like"/>
    <property type="match status" value="1"/>
</dbReference>
<feature type="domain" description="Pterin-binding" evidence="12">
    <location>
        <begin position="98"/>
        <end position="349"/>
    </location>
</feature>
<evidence type="ECO:0000256" key="9">
    <source>
        <dbReference type="ARBA" id="ARBA00022842"/>
    </source>
</evidence>
<evidence type="ECO:0000256" key="11">
    <source>
        <dbReference type="ARBA" id="ARBA00030193"/>
    </source>
</evidence>
<comment type="cofactor">
    <cofactor evidence="2">
        <name>Mg(2+)</name>
        <dbReference type="ChEBI" id="CHEBI:18420"/>
    </cofactor>
</comment>
<name>A0A084A9E1_LACLC</name>
<reference evidence="13 14" key="1">
    <citation type="submission" date="2014-06" db="EMBL/GenBank/DDBJ databases">
        <title>Draft genome sequence of the putrescine producing strain Lactococcus lactis subsp cremoris GE214.</title>
        <authorList>
            <person name="Ladero V."/>
            <person name="Linares D.M."/>
            <person name="del Rio B."/>
            <person name="Mayo B."/>
            <person name="Martin M.C."/>
            <person name="Fernandez M."/>
            <person name="Alvarez M.A."/>
        </authorList>
    </citation>
    <scope>NUCLEOTIDE SEQUENCE [LARGE SCALE GENOMIC DNA]</scope>
    <source>
        <strain evidence="13 14">GE214</strain>
    </source>
</reference>
<comment type="catalytic activity">
    <reaction evidence="1">
        <text>(7,8-dihydropterin-6-yl)methyl diphosphate + 4-aminobenzoate = 7,8-dihydropteroate + diphosphate</text>
        <dbReference type="Rhea" id="RHEA:19949"/>
        <dbReference type="ChEBI" id="CHEBI:17836"/>
        <dbReference type="ChEBI" id="CHEBI:17839"/>
        <dbReference type="ChEBI" id="CHEBI:33019"/>
        <dbReference type="ChEBI" id="CHEBI:72950"/>
        <dbReference type="EC" id="2.5.1.15"/>
    </reaction>
</comment>
<dbReference type="EC" id="2.5.1.15" evidence="5"/>
<dbReference type="SMR" id="A0A084A9E1"/>
<dbReference type="PROSITE" id="PS50972">
    <property type="entry name" value="PTERIN_BINDING"/>
    <property type="match status" value="1"/>
</dbReference>
<dbReference type="InterPro" id="IPR045031">
    <property type="entry name" value="DHP_synth-like"/>
</dbReference>
<dbReference type="EMBL" id="AZSI01000105">
    <property type="protein sequence ID" value="KEY61920.1"/>
    <property type="molecule type" value="Genomic_DNA"/>
</dbReference>
<evidence type="ECO:0000313" key="14">
    <source>
        <dbReference type="Proteomes" id="UP000028401"/>
    </source>
</evidence>
<comment type="pathway">
    <text evidence="3">Cofactor biosynthesis; tetrahydrofolate biosynthesis; 7,8-dihydrofolate from 2-amino-4-hydroxy-6-hydroxymethyl-7,8-dihydropteridine diphosphate and 4-aminobenzoate: step 1/2.</text>
</comment>
<dbReference type="Proteomes" id="UP000028401">
    <property type="component" value="Unassembled WGS sequence"/>
</dbReference>
<dbReference type="InterPro" id="IPR006390">
    <property type="entry name" value="DHP_synth_dom"/>
</dbReference>
<sequence length="357" mass="40329">MKILELNQESFSLKNIVIKFEELSNDELTGLQKKLYRIGSLAKLSENSLLAVLTIDELAKLLNHLENIEVKNELELIYKRHQIIWSGKNFNFDLTRKSIVYSIVNVTPDSFYDGNPDNLNISHILKRVESDLENGASVLELGGKSSRPGYADISPEEEWSRLKEPIAQIRKYFPKAVLAVDTDEAYVMGRVLEAGVDIINDIDGFDTADKLKVIEKYQPAVVAMNNGRAGFKYADNVYEELPLFFKDKKIELTQLGMNPEKISIDPGVGFFNGDSGSDSLQRVKTTELLSRLGLPVMIAISRKSFMGRLFNAQGEERLFSSLMLEGQMVADGGRILRVHDVKETKRLLDAIEIYKEF</sequence>
<evidence type="ECO:0000256" key="7">
    <source>
        <dbReference type="ARBA" id="ARBA00022679"/>
    </source>
</evidence>
<dbReference type="GO" id="GO:0046656">
    <property type="term" value="P:folic acid biosynthetic process"/>
    <property type="evidence" value="ECO:0007669"/>
    <property type="project" value="UniProtKB-KW"/>
</dbReference>
<dbReference type="InterPro" id="IPR011005">
    <property type="entry name" value="Dihydropteroate_synth-like_sf"/>
</dbReference>
<proteinExistence type="inferred from homology"/>
<keyword evidence="7" id="KW-0808">Transferase</keyword>
<evidence type="ECO:0000256" key="1">
    <source>
        <dbReference type="ARBA" id="ARBA00000012"/>
    </source>
</evidence>
<dbReference type="GO" id="GO:0046654">
    <property type="term" value="P:tetrahydrofolate biosynthetic process"/>
    <property type="evidence" value="ECO:0007669"/>
    <property type="project" value="UniProtKB-UniPathway"/>
</dbReference>
<evidence type="ECO:0000256" key="2">
    <source>
        <dbReference type="ARBA" id="ARBA00001946"/>
    </source>
</evidence>
<accession>A0A084A9E1</accession>
<dbReference type="PANTHER" id="PTHR20941:SF1">
    <property type="entry name" value="FOLIC ACID SYNTHESIS PROTEIN FOL1"/>
    <property type="match status" value="1"/>
</dbReference>
<keyword evidence="8" id="KW-0479">Metal-binding</keyword>
<evidence type="ECO:0000259" key="12">
    <source>
        <dbReference type="PROSITE" id="PS50972"/>
    </source>
</evidence>
<evidence type="ECO:0000256" key="3">
    <source>
        <dbReference type="ARBA" id="ARBA00004763"/>
    </source>
</evidence>
<dbReference type="PANTHER" id="PTHR20941">
    <property type="entry name" value="FOLATE SYNTHESIS PROTEINS"/>
    <property type="match status" value="1"/>
</dbReference>
<dbReference type="AlphaFoldDB" id="A0A084A9E1"/>
<dbReference type="GO" id="GO:0046872">
    <property type="term" value="F:metal ion binding"/>
    <property type="evidence" value="ECO:0007669"/>
    <property type="project" value="UniProtKB-KW"/>
</dbReference>
<comment type="caution">
    <text evidence="13">The sequence shown here is derived from an EMBL/GenBank/DDBJ whole genome shotgun (WGS) entry which is preliminary data.</text>
</comment>